<keyword evidence="12" id="KW-0809">Transit peptide</keyword>
<comment type="catalytic activity">
    <reaction evidence="14">
        <text>NAD(+) + ATP = ADP + NADP(+) + H(+)</text>
        <dbReference type="Rhea" id="RHEA:18629"/>
        <dbReference type="ChEBI" id="CHEBI:15378"/>
        <dbReference type="ChEBI" id="CHEBI:30616"/>
        <dbReference type="ChEBI" id="CHEBI:57540"/>
        <dbReference type="ChEBI" id="CHEBI:58349"/>
        <dbReference type="ChEBI" id="CHEBI:456216"/>
        <dbReference type="EC" id="2.7.1.23"/>
    </reaction>
</comment>
<dbReference type="Gene3D" id="2.60.200.30">
    <property type="entry name" value="Probable inorganic polyphosphate/atp-NAD kinase, domain 2"/>
    <property type="match status" value="1"/>
</dbReference>
<keyword evidence="4" id="KW-0150">Chloroplast</keyword>
<dbReference type="EC" id="2.7.1.23" evidence="3"/>
<dbReference type="Pfam" id="PF20143">
    <property type="entry name" value="NAD_kinase_C"/>
    <property type="match status" value="1"/>
</dbReference>
<keyword evidence="5" id="KW-0934">Plastid</keyword>
<dbReference type="Gene3D" id="3.40.50.10330">
    <property type="entry name" value="Probable inorganic polyphosphate/atp-NAD kinase, domain 1"/>
    <property type="match status" value="1"/>
</dbReference>
<reference evidence="18" key="1">
    <citation type="journal article" date="2023" name="Science">
        <title>Elucidation of the pathway for biosynthesis of saponin adjuvants from the soapbark tree.</title>
        <authorList>
            <person name="Reed J."/>
            <person name="Orme A."/>
            <person name="El-Demerdash A."/>
            <person name="Owen C."/>
            <person name="Martin L.B.B."/>
            <person name="Misra R.C."/>
            <person name="Kikuchi S."/>
            <person name="Rejzek M."/>
            <person name="Martin A.C."/>
            <person name="Harkess A."/>
            <person name="Leebens-Mack J."/>
            <person name="Louveau T."/>
            <person name="Stephenson M.J."/>
            <person name="Osbourn A."/>
        </authorList>
    </citation>
    <scope>NUCLEOTIDE SEQUENCE</scope>
    <source>
        <strain evidence="18">S10</strain>
    </source>
</reference>
<feature type="compositionally biased region" description="Polar residues" evidence="16">
    <location>
        <begin position="566"/>
        <end position="581"/>
    </location>
</feature>
<evidence type="ECO:0000256" key="6">
    <source>
        <dbReference type="ARBA" id="ARBA00022679"/>
    </source>
</evidence>
<evidence type="ECO:0000256" key="13">
    <source>
        <dbReference type="ARBA" id="ARBA00023027"/>
    </source>
</evidence>
<name>A0AAD7LKX4_QUISA</name>
<dbReference type="HAMAP" id="MF_00361">
    <property type="entry name" value="NAD_kinase"/>
    <property type="match status" value="1"/>
</dbReference>
<keyword evidence="7" id="KW-0547">Nucleotide-binding</keyword>
<keyword evidence="11" id="KW-0112">Calmodulin-binding</keyword>
<dbReference type="Proteomes" id="UP001163823">
    <property type="component" value="Chromosome 8"/>
</dbReference>
<dbReference type="SUPFAM" id="SSF111331">
    <property type="entry name" value="NAD kinase/diacylglycerol kinase-like"/>
    <property type="match status" value="1"/>
</dbReference>
<keyword evidence="6" id="KW-0808">Transferase</keyword>
<dbReference type="PANTHER" id="PTHR20275">
    <property type="entry name" value="NAD KINASE"/>
    <property type="match status" value="1"/>
</dbReference>
<accession>A0AAD7LKX4</accession>
<gene>
    <name evidence="18" type="ORF">O6P43_019789</name>
</gene>
<proteinExistence type="inferred from homology"/>
<protein>
    <recommendedName>
        <fullName evidence="3">NAD(+) kinase</fullName>
        <ecNumber evidence="3">2.7.1.23</ecNumber>
    </recommendedName>
</protein>
<dbReference type="FunFam" id="3.40.50.10330:FF:000019">
    <property type="entry name" value="NAD kinase 2, chloroplastic"/>
    <property type="match status" value="1"/>
</dbReference>
<evidence type="ECO:0000256" key="2">
    <source>
        <dbReference type="ARBA" id="ARBA00010995"/>
    </source>
</evidence>
<evidence type="ECO:0000256" key="4">
    <source>
        <dbReference type="ARBA" id="ARBA00022528"/>
    </source>
</evidence>
<evidence type="ECO:0000256" key="12">
    <source>
        <dbReference type="ARBA" id="ARBA00022946"/>
    </source>
</evidence>
<dbReference type="Pfam" id="PF01513">
    <property type="entry name" value="NAD_kinase"/>
    <property type="match status" value="1"/>
</dbReference>
<dbReference type="InterPro" id="IPR029021">
    <property type="entry name" value="Prot-tyrosine_phosphatase-like"/>
</dbReference>
<feature type="region of interest" description="Disordered" evidence="16">
    <location>
        <begin position="565"/>
        <end position="597"/>
    </location>
</feature>
<dbReference type="EMBL" id="JARAOO010000008">
    <property type="protein sequence ID" value="KAJ7959176.1"/>
    <property type="molecule type" value="Genomic_DNA"/>
</dbReference>
<evidence type="ECO:0000313" key="19">
    <source>
        <dbReference type="Proteomes" id="UP001163823"/>
    </source>
</evidence>
<comment type="similarity">
    <text evidence="2">Belongs to the NAD kinase family.</text>
</comment>
<keyword evidence="13" id="KW-0520">NAD</keyword>
<dbReference type="GO" id="GO:0019674">
    <property type="term" value="P:NAD+ metabolic process"/>
    <property type="evidence" value="ECO:0007669"/>
    <property type="project" value="InterPro"/>
</dbReference>
<evidence type="ECO:0000256" key="1">
    <source>
        <dbReference type="ARBA" id="ARBA00004229"/>
    </source>
</evidence>
<dbReference type="GO" id="GO:0003951">
    <property type="term" value="F:NAD+ kinase activity"/>
    <property type="evidence" value="ECO:0007669"/>
    <property type="project" value="UniProtKB-EC"/>
</dbReference>
<dbReference type="InterPro" id="IPR002504">
    <property type="entry name" value="NADK"/>
</dbReference>
<comment type="caution">
    <text evidence="18">The sequence shown here is derived from an EMBL/GenBank/DDBJ whole genome shotgun (WGS) entry which is preliminary data.</text>
</comment>
<dbReference type="GO" id="GO:0005516">
    <property type="term" value="F:calmodulin binding"/>
    <property type="evidence" value="ECO:0007669"/>
    <property type="project" value="UniProtKB-KW"/>
</dbReference>
<dbReference type="Pfam" id="PF22741">
    <property type="entry name" value="PTP-NADK"/>
    <property type="match status" value="1"/>
</dbReference>
<dbReference type="GO" id="GO:0009507">
    <property type="term" value="C:chloroplast"/>
    <property type="evidence" value="ECO:0007669"/>
    <property type="project" value="UniProtKB-SubCell"/>
</dbReference>
<evidence type="ECO:0000256" key="9">
    <source>
        <dbReference type="ARBA" id="ARBA00022840"/>
    </source>
</evidence>
<feature type="domain" description="DSP-PTPase phosphatase fused to NAD+ Kinase" evidence="17">
    <location>
        <begin position="264"/>
        <end position="410"/>
    </location>
</feature>
<evidence type="ECO:0000256" key="10">
    <source>
        <dbReference type="ARBA" id="ARBA00022857"/>
    </source>
</evidence>
<evidence type="ECO:0000313" key="18">
    <source>
        <dbReference type="EMBL" id="KAJ7959176.1"/>
    </source>
</evidence>
<comment type="subcellular location">
    <subcellularLocation>
        <location evidence="1">Plastid</location>
        <location evidence="1">Chloroplast</location>
    </subcellularLocation>
</comment>
<sequence>MVACFYNCHQSFIVNMNRSSLATTGLFPPSCFCFFKRPHPIGNGKLFGVEFEFGFGFGFVWQRKGRLRKQVKLVVSAELSKPFSLNFGLDYQNFKPSQSHEQSQLSWMGPVPGDIAEVEAYCRIFRTAERFHIALMNTLCNPLTGECRVSYEIPLEDKPRLEDKIVSVLGCVASLLNKGREDVLSGRSSIMNSSHATDVSGMDDKLPPLAIFRSEMKRCCESLHVALENYLAPDDDRSLGVWRRLQRLKNVCYDSGFPRGEAYPCHTLFANWSPVYLSTSNLEVGSEDSEVAFWRGGQVTEEGLKWLLDKGYKTIIDLRAENVKDNFYQIAINDAIASGKVELVKIPVEVRTAPSMEQVVRFASYVSDHSKRPIYLHSEEGVWRASAMVSRWRQYMARCATPSVSDQRVSSNEMLSSDSYGVGKLQEFSTIAKKSLLEKETEPLQEKLDTRHSSGGMYVDKNKKGLETNGALNGSESAPNRVGFLSGFHRDTDPLQAQVPPTDIFSKKKMCSFLGRRKISPPSFFNYHLKRLETLPVSRDMYISTLQETVNDNSNTDPVPGLIGAGSSNGSVKGTTQSGKPQNLAGDNGKFVTNGSSAPVSPTVNGYIEGERYPMAGANVSTAMYVKSRSQDLEKISRGNTGSVLGEEDLAPIEGDMCASTTGVVRVQSRKKAEMFLVRTDGFSCAREKVTESSLAFTHPSTQQQMLMWKSTPKTVLLLKKLGEALMEEAKEVASFLYYQEKMTVLVEPDVHDIFARIPGFGFVQTFYSQDTSDLHESVDFVACLGGDGVILHASNLFRGAVPPVVSFNLGSLGFLTSHTFEDYKRDLRQVIHGNNTRDGVYITLRMRLRCEIFRHSKAMPGKVFDILNEIVVDRGSNPYLSKIECFEHDRLITKVQGDGVIVATPTGSTAYSTAAGGSMVHPNVPCMLFTPICPHSLSFRPVILPDSARIELKIPEDARSNAWVSFDGKRRQQLSRGDSVRISMSQHPLPTVNKSDQTGDWFHSLIRCLNWNERLDQRAL</sequence>
<keyword evidence="10" id="KW-0521">NADP</keyword>
<keyword evidence="19" id="KW-1185">Reference proteome</keyword>
<dbReference type="SUPFAM" id="SSF52799">
    <property type="entry name" value="(Phosphotyrosine protein) phosphatases II"/>
    <property type="match status" value="1"/>
</dbReference>
<evidence type="ECO:0000256" key="16">
    <source>
        <dbReference type="SAM" id="MobiDB-lite"/>
    </source>
</evidence>
<organism evidence="18 19">
    <name type="scientific">Quillaja saponaria</name>
    <name type="common">Soap bark tree</name>
    <dbReference type="NCBI Taxonomy" id="32244"/>
    <lineage>
        <taxon>Eukaryota</taxon>
        <taxon>Viridiplantae</taxon>
        <taxon>Streptophyta</taxon>
        <taxon>Embryophyta</taxon>
        <taxon>Tracheophyta</taxon>
        <taxon>Spermatophyta</taxon>
        <taxon>Magnoliopsida</taxon>
        <taxon>eudicotyledons</taxon>
        <taxon>Gunneridae</taxon>
        <taxon>Pentapetalae</taxon>
        <taxon>rosids</taxon>
        <taxon>fabids</taxon>
        <taxon>Fabales</taxon>
        <taxon>Quillajaceae</taxon>
        <taxon>Quillaja</taxon>
    </lineage>
</organism>
<evidence type="ECO:0000256" key="7">
    <source>
        <dbReference type="ARBA" id="ARBA00022741"/>
    </source>
</evidence>
<comment type="function">
    <text evidence="15">Involved in chlorophyll synthesis and chloroplast protection against oxidative damage.</text>
</comment>
<keyword evidence="8 18" id="KW-0418">Kinase</keyword>
<dbReference type="PANTHER" id="PTHR20275:SF6">
    <property type="entry name" value="NAD KINASE 2, CHLOROPLASTIC"/>
    <property type="match status" value="1"/>
</dbReference>
<dbReference type="InterPro" id="IPR055214">
    <property type="entry name" value="PTP-NADK"/>
</dbReference>
<evidence type="ECO:0000256" key="14">
    <source>
        <dbReference type="ARBA" id="ARBA00047925"/>
    </source>
</evidence>
<evidence type="ECO:0000256" key="5">
    <source>
        <dbReference type="ARBA" id="ARBA00022640"/>
    </source>
</evidence>
<evidence type="ECO:0000256" key="3">
    <source>
        <dbReference type="ARBA" id="ARBA00012120"/>
    </source>
</evidence>
<dbReference type="Gene3D" id="3.90.190.10">
    <property type="entry name" value="Protein tyrosine phosphatase superfamily"/>
    <property type="match status" value="1"/>
</dbReference>
<dbReference type="InterPro" id="IPR016064">
    <property type="entry name" value="NAD/diacylglycerol_kinase_sf"/>
</dbReference>
<keyword evidence="9" id="KW-0067">ATP-binding</keyword>
<evidence type="ECO:0000256" key="15">
    <source>
        <dbReference type="ARBA" id="ARBA00053646"/>
    </source>
</evidence>
<dbReference type="InterPro" id="IPR017437">
    <property type="entry name" value="ATP-NAD_kinase_PpnK-typ_C"/>
</dbReference>
<dbReference type="KEGG" id="qsa:O6P43_019789"/>
<evidence type="ECO:0000259" key="17">
    <source>
        <dbReference type="Pfam" id="PF22741"/>
    </source>
</evidence>
<evidence type="ECO:0000256" key="11">
    <source>
        <dbReference type="ARBA" id="ARBA00022860"/>
    </source>
</evidence>
<dbReference type="GO" id="GO:0005524">
    <property type="term" value="F:ATP binding"/>
    <property type="evidence" value="ECO:0007669"/>
    <property type="project" value="UniProtKB-KW"/>
</dbReference>
<dbReference type="InterPro" id="IPR017438">
    <property type="entry name" value="ATP-NAD_kinase_N"/>
</dbReference>
<dbReference type="FunFam" id="2.60.200.30:FF:000004">
    <property type="entry name" value="NAD kinase 2, chloroplastic"/>
    <property type="match status" value="1"/>
</dbReference>
<evidence type="ECO:0000256" key="8">
    <source>
        <dbReference type="ARBA" id="ARBA00022777"/>
    </source>
</evidence>
<dbReference type="GO" id="GO:0006741">
    <property type="term" value="P:NADP+ biosynthetic process"/>
    <property type="evidence" value="ECO:0007669"/>
    <property type="project" value="InterPro"/>
</dbReference>
<dbReference type="AlphaFoldDB" id="A0AAD7LKX4"/>